<sequence length="187" mass="20735">MVPVGGHIGYVKVQWGILILIFSTSHRRVLIWLPPIAGAVYLPRQYLGQCLGTPQGGILGIWDLWGMYKKGTPLAATHSGYSQLDRCLGTPQGGILGIWDLWGTYKKGTPLAAAHSRYSVPPKAAIRPVFRYPSGWYLDCRYGTYTVCESRGGDFDIEFLEQGDYRGLYGSEPTVKGYSSGYCLYQL</sequence>
<protein>
    <submittedName>
        <fullName evidence="1">Uncharacterized protein</fullName>
    </submittedName>
</protein>
<evidence type="ECO:0000313" key="2">
    <source>
        <dbReference type="Proteomes" id="UP000054279"/>
    </source>
</evidence>
<dbReference type="AlphaFoldDB" id="A0A0C9UXR9"/>
<gene>
    <name evidence="1" type="ORF">M422DRAFT_49534</name>
</gene>
<dbReference type="EMBL" id="KN837150">
    <property type="protein sequence ID" value="KIJ39689.1"/>
    <property type="molecule type" value="Genomic_DNA"/>
</dbReference>
<proteinExistence type="predicted"/>
<dbReference type="HOGENOM" id="CLU_1448593_0_0_1"/>
<dbReference type="Proteomes" id="UP000054279">
    <property type="component" value="Unassembled WGS sequence"/>
</dbReference>
<name>A0A0C9UXR9_SPHS4</name>
<accession>A0A0C9UXR9</accession>
<reference evidence="1 2" key="1">
    <citation type="submission" date="2014-06" db="EMBL/GenBank/DDBJ databases">
        <title>Evolutionary Origins and Diversification of the Mycorrhizal Mutualists.</title>
        <authorList>
            <consortium name="DOE Joint Genome Institute"/>
            <consortium name="Mycorrhizal Genomics Consortium"/>
            <person name="Kohler A."/>
            <person name="Kuo A."/>
            <person name="Nagy L.G."/>
            <person name="Floudas D."/>
            <person name="Copeland A."/>
            <person name="Barry K.W."/>
            <person name="Cichocki N."/>
            <person name="Veneault-Fourrey C."/>
            <person name="LaButti K."/>
            <person name="Lindquist E.A."/>
            <person name="Lipzen A."/>
            <person name="Lundell T."/>
            <person name="Morin E."/>
            <person name="Murat C."/>
            <person name="Riley R."/>
            <person name="Ohm R."/>
            <person name="Sun H."/>
            <person name="Tunlid A."/>
            <person name="Henrissat B."/>
            <person name="Grigoriev I.V."/>
            <person name="Hibbett D.S."/>
            <person name="Martin F."/>
        </authorList>
    </citation>
    <scope>NUCLEOTIDE SEQUENCE [LARGE SCALE GENOMIC DNA]</scope>
    <source>
        <strain evidence="1 2">SS14</strain>
    </source>
</reference>
<keyword evidence="2" id="KW-1185">Reference proteome</keyword>
<organism evidence="1 2">
    <name type="scientific">Sphaerobolus stellatus (strain SS14)</name>
    <dbReference type="NCBI Taxonomy" id="990650"/>
    <lineage>
        <taxon>Eukaryota</taxon>
        <taxon>Fungi</taxon>
        <taxon>Dikarya</taxon>
        <taxon>Basidiomycota</taxon>
        <taxon>Agaricomycotina</taxon>
        <taxon>Agaricomycetes</taxon>
        <taxon>Phallomycetidae</taxon>
        <taxon>Geastrales</taxon>
        <taxon>Sphaerobolaceae</taxon>
        <taxon>Sphaerobolus</taxon>
    </lineage>
</organism>
<evidence type="ECO:0000313" key="1">
    <source>
        <dbReference type="EMBL" id="KIJ39689.1"/>
    </source>
</evidence>